<comment type="similarity">
    <text evidence="1 3">Belongs to the bacterial flagellin family.</text>
</comment>
<dbReference type="RefSeq" id="WP_160619570.1">
    <property type="nucleotide sequence ID" value="NZ_CP047653.1"/>
</dbReference>
<feature type="region of interest" description="Disordered" evidence="4">
    <location>
        <begin position="24"/>
        <end position="44"/>
    </location>
</feature>
<dbReference type="PANTHER" id="PTHR42792:SF2">
    <property type="entry name" value="FLAGELLIN"/>
    <property type="match status" value="1"/>
</dbReference>
<comment type="subcellular location">
    <subcellularLocation>
        <location evidence="3">Secreted</location>
    </subcellularLocation>
    <subcellularLocation>
        <location evidence="3">Bacterial flagellum</location>
    </subcellularLocation>
</comment>
<evidence type="ECO:0000259" key="5">
    <source>
        <dbReference type="Pfam" id="PF00669"/>
    </source>
</evidence>
<name>A0A6P1NH12_9PROT</name>
<evidence type="ECO:0000313" key="7">
    <source>
        <dbReference type="EMBL" id="QHI96513.1"/>
    </source>
</evidence>
<dbReference type="PANTHER" id="PTHR42792">
    <property type="entry name" value="FLAGELLIN"/>
    <property type="match status" value="1"/>
</dbReference>
<evidence type="ECO:0000313" key="8">
    <source>
        <dbReference type="Proteomes" id="UP000463975"/>
    </source>
</evidence>
<evidence type="ECO:0000256" key="4">
    <source>
        <dbReference type="SAM" id="MobiDB-lite"/>
    </source>
</evidence>
<keyword evidence="7" id="KW-0614">Plasmid</keyword>
<dbReference type="Proteomes" id="UP000463975">
    <property type="component" value="Plasmid unnamed1"/>
</dbReference>
<evidence type="ECO:0000256" key="2">
    <source>
        <dbReference type="ARBA" id="ARBA00023143"/>
    </source>
</evidence>
<keyword evidence="2 3" id="KW-0975">Bacterial flagellum</keyword>
<gene>
    <name evidence="7" type="ORF">GT348_09145</name>
</gene>
<evidence type="ECO:0000259" key="6">
    <source>
        <dbReference type="Pfam" id="PF00700"/>
    </source>
</evidence>
<dbReference type="GO" id="GO:0009288">
    <property type="term" value="C:bacterial-type flagellum"/>
    <property type="evidence" value="ECO:0007669"/>
    <property type="project" value="UniProtKB-SubCell"/>
</dbReference>
<accession>A0A6P1NH12</accession>
<reference evidence="7 8" key="1">
    <citation type="submission" date="2020-01" db="EMBL/GenBank/DDBJ databases">
        <title>Genome sequencing of strain KACC 21507.</title>
        <authorList>
            <person name="Heo J."/>
            <person name="Kim S.-J."/>
            <person name="Kim J.-S."/>
            <person name="Hong S.-B."/>
            <person name="Kwon S.-W."/>
        </authorList>
    </citation>
    <scope>NUCLEOTIDE SEQUENCE [LARGE SCALE GENOMIC DNA]</scope>
    <source>
        <strain evidence="7 8">KACC 21507</strain>
        <plasmid evidence="7 8">unnamed1</plasmid>
    </source>
</reference>
<dbReference type="Pfam" id="PF00669">
    <property type="entry name" value="Flagellin_N"/>
    <property type="match status" value="1"/>
</dbReference>
<dbReference type="InterPro" id="IPR046358">
    <property type="entry name" value="Flagellin_C"/>
</dbReference>
<evidence type="ECO:0000256" key="1">
    <source>
        <dbReference type="ARBA" id="ARBA00005709"/>
    </source>
</evidence>
<keyword evidence="7" id="KW-0969">Cilium</keyword>
<keyword evidence="7" id="KW-0966">Cell projection</keyword>
<dbReference type="InterPro" id="IPR001492">
    <property type="entry name" value="Flagellin"/>
</dbReference>
<evidence type="ECO:0000256" key="3">
    <source>
        <dbReference type="RuleBase" id="RU362073"/>
    </source>
</evidence>
<keyword evidence="7" id="KW-0282">Flagellum</keyword>
<protein>
    <recommendedName>
        <fullName evidence="3">Flagellin</fullName>
    </recommendedName>
</protein>
<dbReference type="Pfam" id="PF00700">
    <property type="entry name" value="Flagellin_C"/>
    <property type="match status" value="1"/>
</dbReference>
<dbReference type="KEGG" id="bomb:GT348_09145"/>
<feature type="domain" description="Flagellin N-terminal" evidence="5">
    <location>
        <begin position="5"/>
        <end position="140"/>
    </location>
</feature>
<dbReference type="GO" id="GO:0005198">
    <property type="term" value="F:structural molecule activity"/>
    <property type="evidence" value="ECO:0007669"/>
    <property type="project" value="UniProtKB-UniRule"/>
</dbReference>
<dbReference type="GO" id="GO:0005576">
    <property type="term" value="C:extracellular region"/>
    <property type="evidence" value="ECO:0007669"/>
    <property type="project" value="UniProtKB-SubCell"/>
</dbReference>
<dbReference type="InterPro" id="IPR001029">
    <property type="entry name" value="Flagellin_N"/>
</dbReference>
<sequence>MSLSINTNRSAMVALETLNQTQGDLEKAENSVATGKKVSSAADNPASYGISSQINNDVAGQEAVNDGLSYASEIVSTSLNAAGQIVSTLNDVRSAVESLVQNSTQKDSLDSVNAKLQGLAGTINTIARNATVKGVNLLAMSSSDGYGISSTNFSYLTGSTGDMQVLTSAKTTLGSAAANANVMTDALGLTTGSSAGSNGAAINNTLAVSMKDGIVDEKSVTAVIDKIKAAVSSMTSVTSTLGASKITIATMSTYGKNLSNSLQNASGSLVDADMSAESAKLTSLQTKQSLGIKALTIANGQSQNILSLFQ</sequence>
<keyword evidence="8" id="KW-1185">Reference proteome</keyword>
<dbReference type="EMBL" id="CP047653">
    <property type="protein sequence ID" value="QHI96513.1"/>
    <property type="molecule type" value="Genomic_DNA"/>
</dbReference>
<dbReference type="Gene3D" id="1.20.1330.10">
    <property type="entry name" value="f41 fragment of flagellin, N-terminal domain"/>
    <property type="match status" value="1"/>
</dbReference>
<proteinExistence type="inferred from homology"/>
<organism evidence="7 8">
    <name type="scientific">Aristophania vespae</name>
    <dbReference type="NCBI Taxonomy" id="2697033"/>
    <lineage>
        <taxon>Bacteria</taxon>
        <taxon>Pseudomonadati</taxon>
        <taxon>Pseudomonadota</taxon>
        <taxon>Alphaproteobacteria</taxon>
        <taxon>Acetobacterales</taxon>
        <taxon>Acetobacteraceae</taxon>
        <taxon>Aristophania</taxon>
    </lineage>
</organism>
<geneLocation type="plasmid" evidence="7 8">
    <name>unnamed1</name>
</geneLocation>
<comment type="function">
    <text evidence="3">Flagellin is the subunit protein which polymerizes to form the filaments of bacterial flagella.</text>
</comment>
<dbReference type="SUPFAM" id="SSF64518">
    <property type="entry name" value="Phase 1 flagellin"/>
    <property type="match status" value="1"/>
</dbReference>
<keyword evidence="3" id="KW-0964">Secreted</keyword>
<dbReference type="AlphaFoldDB" id="A0A6P1NH12"/>
<feature type="domain" description="Flagellin C-terminal" evidence="6">
    <location>
        <begin position="224"/>
        <end position="309"/>
    </location>
</feature>